<feature type="region of interest" description="Disordered" evidence="8">
    <location>
        <begin position="302"/>
        <end position="325"/>
    </location>
</feature>
<evidence type="ECO:0000256" key="1">
    <source>
        <dbReference type="ARBA" id="ARBA00022448"/>
    </source>
</evidence>
<evidence type="ECO:0000256" key="3">
    <source>
        <dbReference type="ARBA" id="ARBA00022519"/>
    </source>
</evidence>
<keyword evidence="3" id="KW-0997">Cell inner membrane</keyword>
<dbReference type="SUPFAM" id="SSF52540">
    <property type="entry name" value="P-loop containing nucleoside triphosphate hydrolases"/>
    <property type="match status" value="1"/>
</dbReference>
<dbReference type="EMBL" id="CP080095">
    <property type="protein sequence ID" value="QYD71007.1"/>
    <property type="molecule type" value="Genomic_DNA"/>
</dbReference>
<feature type="compositionally biased region" description="Basic and acidic residues" evidence="8">
    <location>
        <begin position="316"/>
        <end position="325"/>
    </location>
</feature>
<dbReference type="PROSITE" id="PS50893">
    <property type="entry name" value="ABC_TRANSPORTER_2"/>
    <property type="match status" value="1"/>
</dbReference>
<dbReference type="RefSeq" id="WP_219800366.1">
    <property type="nucleotide sequence ID" value="NZ_CP080095.1"/>
</dbReference>
<dbReference type="PANTHER" id="PTHR42794">
    <property type="entry name" value="HEMIN IMPORT ATP-BINDING PROTEIN HMUV"/>
    <property type="match status" value="1"/>
</dbReference>
<evidence type="ECO:0000313" key="10">
    <source>
        <dbReference type="EMBL" id="QYD71007.1"/>
    </source>
</evidence>
<reference evidence="10 11" key="1">
    <citation type="submission" date="2021-07" db="EMBL/GenBank/DDBJ databases">
        <title>Paraburkholderia edwinii protects Aspergillus sp. from phenazines by acting as a toxin sponge.</title>
        <authorList>
            <person name="Dahlstrom K.M."/>
            <person name="Newman D.K."/>
        </authorList>
    </citation>
    <scope>NUCLEOTIDE SEQUENCE [LARGE SCALE GENOMIC DNA]</scope>
    <source>
        <strain evidence="10 11">Pe01</strain>
    </source>
</reference>
<dbReference type="PANTHER" id="PTHR42794:SF1">
    <property type="entry name" value="HEMIN IMPORT ATP-BINDING PROTEIN HMUV"/>
    <property type="match status" value="1"/>
</dbReference>
<keyword evidence="4" id="KW-0547">Nucleotide-binding</keyword>
<keyword evidence="5 10" id="KW-0067">ATP-binding</keyword>
<dbReference type="SMART" id="SM00382">
    <property type="entry name" value="AAA"/>
    <property type="match status" value="1"/>
</dbReference>
<evidence type="ECO:0000256" key="4">
    <source>
        <dbReference type="ARBA" id="ARBA00022741"/>
    </source>
</evidence>
<accession>A0ABX8UUI1</accession>
<keyword evidence="1" id="KW-0813">Transport</keyword>
<dbReference type="CDD" id="cd03214">
    <property type="entry name" value="ABC_Iron-Siderophores_B12_Hemin"/>
    <property type="match status" value="1"/>
</dbReference>
<dbReference type="Pfam" id="PF00005">
    <property type="entry name" value="ABC_tran"/>
    <property type="match status" value="1"/>
</dbReference>
<evidence type="ECO:0000256" key="8">
    <source>
        <dbReference type="SAM" id="MobiDB-lite"/>
    </source>
</evidence>
<evidence type="ECO:0000259" key="9">
    <source>
        <dbReference type="PROSITE" id="PS50893"/>
    </source>
</evidence>
<dbReference type="InterPro" id="IPR027417">
    <property type="entry name" value="P-loop_NTPase"/>
</dbReference>
<dbReference type="InterPro" id="IPR003439">
    <property type="entry name" value="ABC_transporter-like_ATP-bd"/>
</dbReference>
<keyword evidence="2" id="KW-1003">Cell membrane</keyword>
<comment type="function">
    <text evidence="7">Part of the ABC transporter complex HmuTUV involved in hemin import. Responsible for energy coupling to the transport system.</text>
</comment>
<evidence type="ECO:0000313" key="11">
    <source>
        <dbReference type="Proteomes" id="UP000826462"/>
    </source>
</evidence>
<proteinExistence type="predicted"/>
<keyword evidence="3" id="KW-0472">Membrane</keyword>
<sequence>MESLSNEASVATLSAQRLTLRAGARTLVEDFTHTFYPGEIWCIAGPNGAGKTTLIATLAGLARPTAGHVELDGAHVADWSPARLAQRRALMPQSVHDAFSASVLDVVLLNRFPHLTGWGWERADDRAAAQAALARLGLADFARRDVLSLSGGERQRVALAAVLCQDAPLLLLDEPLAHLDLHHQIDCLEALAAWTQAERGETDAEKHTEKHTETRSEKHTERGRKKRHDNGAPPRTILFSCHDLNLARRFATHALLLDGRGRIDAGPARDVLTPELASRAFGYPLTLIRDGDHEALVPALRPYTGARAHSPSSPSSRDRNTPNSY</sequence>
<protein>
    <submittedName>
        <fullName evidence="10">ABC transporter ATP-binding protein</fullName>
    </submittedName>
</protein>
<dbReference type="Proteomes" id="UP000826462">
    <property type="component" value="Chromosome 1"/>
</dbReference>
<name>A0ABX8UUI1_9BURK</name>
<dbReference type="InterPro" id="IPR003593">
    <property type="entry name" value="AAA+_ATPase"/>
</dbReference>
<evidence type="ECO:0000256" key="5">
    <source>
        <dbReference type="ARBA" id="ARBA00022840"/>
    </source>
</evidence>
<gene>
    <name evidence="10" type="ORF">KZJ38_15555</name>
</gene>
<feature type="region of interest" description="Disordered" evidence="8">
    <location>
        <begin position="199"/>
        <end position="234"/>
    </location>
</feature>
<dbReference type="PROSITE" id="PS00211">
    <property type="entry name" value="ABC_TRANSPORTER_1"/>
    <property type="match status" value="1"/>
</dbReference>
<evidence type="ECO:0000256" key="2">
    <source>
        <dbReference type="ARBA" id="ARBA00022475"/>
    </source>
</evidence>
<feature type="domain" description="ABC transporter" evidence="9">
    <location>
        <begin position="13"/>
        <end position="284"/>
    </location>
</feature>
<evidence type="ECO:0000256" key="6">
    <source>
        <dbReference type="ARBA" id="ARBA00022967"/>
    </source>
</evidence>
<evidence type="ECO:0000256" key="7">
    <source>
        <dbReference type="ARBA" id="ARBA00037066"/>
    </source>
</evidence>
<keyword evidence="6" id="KW-1278">Translocase</keyword>
<feature type="compositionally biased region" description="Basic and acidic residues" evidence="8">
    <location>
        <begin position="199"/>
        <end position="220"/>
    </location>
</feature>
<dbReference type="GO" id="GO:0005524">
    <property type="term" value="F:ATP binding"/>
    <property type="evidence" value="ECO:0007669"/>
    <property type="project" value="UniProtKB-KW"/>
</dbReference>
<dbReference type="InterPro" id="IPR017871">
    <property type="entry name" value="ABC_transporter-like_CS"/>
</dbReference>
<keyword evidence="11" id="KW-1185">Reference proteome</keyword>
<organism evidence="10 11">
    <name type="scientific">Paraburkholderia edwinii</name>
    <dbReference type="NCBI Taxonomy" id="2861782"/>
    <lineage>
        <taxon>Bacteria</taxon>
        <taxon>Pseudomonadati</taxon>
        <taxon>Pseudomonadota</taxon>
        <taxon>Betaproteobacteria</taxon>
        <taxon>Burkholderiales</taxon>
        <taxon>Burkholderiaceae</taxon>
        <taxon>Paraburkholderia</taxon>
    </lineage>
</organism>
<dbReference type="Gene3D" id="3.40.50.300">
    <property type="entry name" value="P-loop containing nucleotide triphosphate hydrolases"/>
    <property type="match status" value="1"/>
</dbReference>